<evidence type="ECO:0000313" key="8">
    <source>
        <dbReference type="Proteomes" id="UP000621436"/>
    </source>
</evidence>
<dbReference type="Gene3D" id="3.40.50.1100">
    <property type="match status" value="2"/>
</dbReference>
<sequence>MYTRVPLSDLPTSLERMPEISRIYDNDFYIKRDDLAGPEPGGNKARKLDYILGEVKKENANHLITTGSPFSNHCRLTAMAALKFGLDCTLILTTDQNPSEINYGGNYFIYDLLDVKIKTVPLAKRQEAMQAEYSELKSTGKKPYLIEAGGYGNAGTHGYVEAASELKADINFHPGRFDYLFLASGTGTTQAGLLIGNYLHHMAESIIGISVEADENSGSKKIKNCIDEYCNENNLPADIIKQDVIFIDKYRGKGYGKIDDEVIKVIREIAKKESILLDPVYTGQGFYGMLSFLQNNNIRRKKILFLHTGGLPILFNNSESFK</sequence>
<evidence type="ECO:0000313" key="7">
    <source>
        <dbReference type="EMBL" id="MBF8435890.1"/>
    </source>
</evidence>
<evidence type="ECO:0000256" key="3">
    <source>
        <dbReference type="ARBA" id="ARBA00022898"/>
    </source>
</evidence>
<reference evidence="7" key="1">
    <citation type="submission" date="2020-11" db="EMBL/GenBank/DDBJ databases">
        <title>Halonatronomonas betainensis gen. nov., sp. nov. a novel haloalkaliphilic representative of the family Halanaerobiacae capable of betaine degradation.</title>
        <authorList>
            <person name="Boltyanskaya Y."/>
            <person name="Kevbrin V."/>
            <person name="Detkova E."/>
            <person name="Grouzdev D.S."/>
            <person name="Koziaeva V."/>
            <person name="Zhilina T."/>
        </authorList>
    </citation>
    <scope>NUCLEOTIDE SEQUENCE</scope>
    <source>
        <strain evidence="7">Z-7014</strain>
    </source>
</reference>
<dbReference type="EMBL" id="JADPIE010000001">
    <property type="protein sequence ID" value="MBF8435890.1"/>
    <property type="molecule type" value="Genomic_DNA"/>
</dbReference>
<dbReference type="InterPro" id="IPR036052">
    <property type="entry name" value="TrpB-like_PALP_sf"/>
</dbReference>
<comment type="similarity">
    <text evidence="2">Belongs to the ACC deaminase/D-cysteine desulfhydrase family.</text>
</comment>
<comment type="cofactor">
    <cofactor evidence="1">
        <name>pyridoxal 5'-phosphate</name>
        <dbReference type="ChEBI" id="CHEBI:597326"/>
    </cofactor>
</comment>
<dbReference type="SUPFAM" id="SSF53686">
    <property type="entry name" value="Tryptophan synthase beta subunit-like PLP-dependent enzymes"/>
    <property type="match status" value="1"/>
</dbReference>
<dbReference type="GO" id="GO:1901605">
    <property type="term" value="P:alpha-amino acid metabolic process"/>
    <property type="evidence" value="ECO:0007669"/>
    <property type="project" value="UniProtKB-ARBA"/>
</dbReference>
<accession>A0A931ASX5</accession>
<feature type="modified residue" description="N6-(pyridoxal phosphate)lysine" evidence="5">
    <location>
        <position position="44"/>
    </location>
</feature>
<organism evidence="7 8">
    <name type="scientific">Halonatronomonas betaini</name>
    <dbReference type="NCBI Taxonomy" id="2778430"/>
    <lineage>
        <taxon>Bacteria</taxon>
        <taxon>Bacillati</taxon>
        <taxon>Bacillota</taxon>
        <taxon>Clostridia</taxon>
        <taxon>Halanaerobiales</taxon>
        <taxon>Halarsenatibacteraceae</taxon>
        <taxon>Halonatronomonas</taxon>
    </lineage>
</organism>
<dbReference type="InterPro" id="IPR027278">
    <property type="entry name" value="ACCD_DCysDesulf"/>
</dbReference>
<feature type="active site" description="Nucleophile" evidence="4">
    <location>
        <position position="71"/>
    </location>
</feature>
<keyword evidence="8" id="KW-1185">Reference proteome</keyword>
<comment type="caution">
    <text evidence="7">The sequence shown here is derived from an EMBL/GenBank/DDBJ whole genome shotgun (WGS) entry which is preliminary data.</text>
</comment>
<dbReference type="RefSeq" id="WP_270452585.1">
    <property type="nucleotide sequence ID" value="NZ_JADPIE010000001.1"/>
</dbReference>
<dbReference type="PIRSF" id="PIRSF006278">
    <property type="entry name" value="ACCD_DCysDesulf"/>
    <property type="match status" value="1"/>
</dbReference>
<evidence type="ECO:0000256" key="1">
    <source>
        <dbReference type="ARBA" id="ARBA00001933"/>
    </source>
</evidence>
<proteinExistence type="inferred from homology"/>
<dbReference type="InterPro" id="IPR001926">
    <property type="entry name" value="TrpB-like_PALP"/>
</dbReference>
<feature type="domain" description="Tryptophan synthase beta chain-like PALP" evidence="6">
    <location>
        <begin position="10"/>
        <end position="309"/>
    </location>
</feature>
<dbReference type="Pfam" id="PF00291">
    <property type="entry name" value="PALP"/>
    <property type="match status" value="1"/>
</dbReference>
<gene>
    <name evidence="7" type="ORF">I0Q91_02255</name>
</gene>
<dbReference type="PANTHER" id="PTHR43780">
    <property type="entry name" value="1-AMINOCYCLOPROPANE-1-CARBOXYLATE DEAMINASE-RELATED"/>
    <property type="match status" value="1"/>
</dbReference>
<evidence type="ECO:0000256" key="4">
    <source>
        <dbReference type="PIRSR" id="PIRSR006278-1"/>
    </source>
</evidence>
<dbReference type="AlphaFoldDB" id="A0A931ASX5"/>
<dbReference type="Proteomes" id="UP000621436">
    <property type="component" value="Unassembled WGS sequence"/>
</dbReference>
<keyword evidence="3 5" id="KW-0663">Pyridoxal phosphate</keyword>
<evidence type="ECO:0000256" key="5">
    <source>
        <dbReference type="PIRSR" id="PIRSR006278-2"/>
    </source>
</evidence>
<dbReference type="GO" id="GO:0019148">
    <property type="term" value="F:D-cysteine desulfhydrase activity"/>
    <property type="evidence" value="ECO:0007669"/>
    <property type="project" value="TreeGrafter"/>
</dbReference>
<evidence type="ECO:0000259" key="6">
    <source>
        <dbReference type="Pfam" id="PF00291"/>
    </source>
</evidence>
<dbReference type="PANTHER" id="PTHR43780:SF2">
    <property type="entry name" value="1-AMINOCYCLOPROPANE-1-CARBOXYLATE DEAMINASE-RELATED"/>
    <property type="match status" value="1"/>
</dbReference>
<evidence type="ECO:0000256" key="2">
    <source>
        <dbReference type="ARBA" id="ARBA00008639"/>
    </source>
</evidence>
<protein>
    <submittedName>
        <fullName evidence="7">Pyridoxal-phosphate dependent enzyme</fullName>
    </submittedName>
</protein>
<name>A0A931ASX5_9FIRM</name>